<feature type="compositionally biased region" description="Acidic residues" evidence="1">
    <location>
        <begin position="86"/>
        <end position="95"/>
    </location>
</feature>
<dbReference type="EMBL" id="JAPEVG010001269">
    <property type="protein sequence ID" value="KAJ8453541.1"/>
    <property type="molecule type" value="Genomic_DNA"/>
</dbReference>
<sequence length="413" mass="46766">MPASTATARVEYLLVIKAIRYVSREFGRIETDSPTQDGPITRRDIDRVVEAVHGVSTEVRALANHVVQAVQPSRRAQTASQGRDQDPDEDGDDKAEEAMAHMSGRRSKGLAKHRSSAQMKLHKSVMQHTLALMGRESAKSPFPEASVAKAQIVRGWRREEGECCTVQSFCLDLSATPGSEWNQSATNVFVNDFIDVGTYECKNRKLIRHAFMTHFRTIKRQYDRQCADAAAASRGAKVDRSAANREKAKEQRKYNSHQRRLYMSLWYPELRKFAPLLRALGPDGMSSDEGEYVNGILHHYRIFLKLWRHPQLVRLLRILDALYRRFRSSEGQGEARGNRPHLRYLSQDESANTLAVPGLPQNAYEPAWLAALRPLPRQDLQVDENDLDFSIDPEIELEAAPFLQATIGGQIYV</sequence>
<reference evidence="2" key="1">
    <citation type="submission" date="2022-11" db="EMBL/GenBank/DDBJ databases">
        <title>Genome Sequence of Cubamyces cubensis.</title>
        <authorList>
            <person name="Buettner E."/>
        </authorList>
    </citation>
    <scope>NUCLEOTIDE SEQUENCE</scope>
    <source>
        <strain evidence="2">MPL-01</strain>
    </source>
</reference>
<evidence type="ECO:0000313" key="3">
    <source>
        <dbReference type="Proteomes" id="UP001215151"/>
    </source>
</evidence>
<protein>
    <submittedName>
        <fullName evidence="2">Uncharacterized protein</fullName>
    </submittedName>
</protein>
<keyword evidence="3" id="KW-1185">Reference proteome</keyword>
<dbReference type="AlphaFoldDB" id="A0AAD7TF55"/>
<comment type="caution">
    <text evidence="2">The sequence shown here is derived from an EMBL/GenBank/DDBJ whole genome shotgun (WGS) entry which is preliminary data.</text>
</comment>
<feature type="compositionally biased region" description="Polar residues" evidence="1">
    <location>
        <begin position="70"/>
        <end position="82"/>
    </location>
</feature>
<feature type="region of interest" description="Disordered" evidence="1">
    <location>
        <begin position="70"/>
        <end position="110"/>
    </location>
</feature>
<evidence type="ECO:0000256" key="1">
    <source>
        <dbReference type="SAM" id="MobiDB-lite"/>
    </source>
</evidence>
<proteinExistence type="predicted"/>
<name>A0AAD7TF55_9APHY</name>
<evidence type="ECO:0000313" key="2">
    <source>
        <dbReference type="EMBL" id="KAJ8453541.1"/>
    </source>
</evidence>
<accession>A0AAD7TF55</accession>
<organism evidence="2 3">
    <name type="scientific">Trametes cubensis</name>
    <dbReference type="NCBI Taxonomy" id="1111947"/>
    <lineage>
        <taxon>Eukaryota</taxon>
        <taxon>Fungi</taxon>
        <taxon>Dikarya</taxon>
        <taxon>Basidiomycota</taxon>
        <taxon>Agaricomycotina</taxon>
        <taxon>Agaricomycetes</taxon>
        <taxon>Polyporales</taxon>
        <taxon>Polyporaceae</taxon>
        <taxon>Trametes</taxon>
    </lineage>
</organism>
<dbReference type="Proteomes" id="UP001215151">
    <property type="component" value="Unassembled WGS sequence"/>
</dbReference>
<gene>
    <name evidence="2" type="ORF">ONZ51_g13538</name>
</gene>